<name>A0A2U2DGB2_9HYPH</name>
<gene>
    <name evidence="2" type="ORF">DEM27_31710</name>
</gene>
<accession>A0A2U2DGB2</accession>
<dbReference type="RefSeq" id="WP_109462231.1">
    <property type="nucleotide sequence ID" value="NZ_QFBC01000028.1"/>
</dbReference>
<dbReference type="Proteomes" id="UP000245252">
    <property type="component" value="Unassembled WGS sequence"/>
</dbReference>
<dbReference type="OrthoDB" id="7500285at2"/>
<comment type="caution">
    <text evidence="2">The sequence shown here is derived from an EMBL/GenBank/DDBJ whole genome shotgun (WGS) entry which is preliminary data.</text>
</comment>
<reference evidence="2 3" key="1">
    <citation type="submission" date="2018-05" db="EMBL/GenBank/DDBJ databases">
        <title>The draft genome of strain NS-104.</title>
        <authorList>
            <person name="Hang P."/>
            <person name="Jiang J."/>
        </authorList>
    </citation>
    <scope>NUCLEOTIDE SEQUENCE [LARGE SCALE GENOMIC DNA]</scope>
    <source>
        <strain evidence="2 3">NS-104</strain>
    </source>
</reference>
<protein>
    <submittedName>
        <fullName evidence="2">Uncharacterized protein</fullName>
    </submittedName>
</protein>
<dbReference type="EMBL" id="QFBC01000028">
    <property type="protein sequence ID" value="PWE52308.1"/>
    <property type="molecule type" value="Genomic_DNA"/>
</dbReference>
<dbReference type="AlphaFoldDB" id="A0A2U2DGB2"/>
<keyword evidence="3" id="KW-1185">Reference proteome</keyword>
<evidence type="ECO:0000313" key="3">
    <source>
        <dbReference type="Proteomes" id="UP000245252"/>
    </source>
</evidence>
<evidence type="ECO:0000256" key="1">
    <source>
        <dbReference type="SAM" id="MobiDB-lite"/>
    </source>
</evidence>
<sequence>MPAQRRAPADNFDPMAVNLPPRDHNQPPANDDQPSAFDLIKKEIEDLFEEATNWCDGEPISSQEMHDAVEKLYDVLHDAGKRADTLRVAEKKPLDDKIAAIQAAYNPLIQAKRGKVDLGKSELGKLLAVWRKKVADEKAAEAAAKAAEAAAAAQAAQEAIRASAGNLAARVDAEEQLAHAATLQKQAKRADKAATTGLGLRTVWSAKLVDEEAAMEWCWARAKAELLAVAQRNADELVRGGARAVPGFQVVDEKVAA</sequence>
<evidence type="ECO:0000313" key="2">
    <source>
        <dbReference type="EMBL" id="PWE52308.1"/>
    </source>
</evidence>
<feature type="region of interest" description="Disordered" evidence="1">
    <location>
        <begin position="1"/>
        <end position="34"/>
    </location>
</feature>
<proteinExistence type="predicted"/>
<organism evidence="2 3">
    <name type="scientific">Metarhizobium album</name>
    <dbReference type="NCBI Taxonomy" id="2182425"/>
    <lineage>
        <taxon>Bacteria</taxon>
        <taxon>Pseudomonadati</taxon>
        <taxon>Pseudomonadota</taxon>
        <taxon>Alphaproteobacteria</taxon>
        <taxon>Hyphomicrobiales</taxon>
        <taxon>Rhizobiaceae</taxon>
        <taxon>Metarhizobium</taxon>
    </lineage>
</organism>